<evidence type="ECO:0000313" key="3">
    <source>
        <dbReference type="Proteomes" id="UP000199503"/>
    </source>
</evidence>
<dbReference type="Proteomes" id="UP000199503">
    <property type="component" value="Unassembled WGS sequence"/>
</dbReference>
<dbReference type="RefSeq" id="WP_089919729.1">
    <property type="nucleotide sequence ID" value="NZ_FOFV01000010.1"/>
</dbReference>
<gene>
    <name evidence="2" type="ORF">SAMN04488000_1109</name>
</gene>
<protein>
    <recommendedName>
        <fullName evidence="1">PIN like domain-containing protein</fullName>
    </recommendedName>
</protein>
<dbReference type="AlphaFoldDB" id="A0A1H9Q5B2"/>
<dbReference type="InterPro" id="IPR041578">
    <property type="entry name" value="PIN_8"/>
</dbReference>
<dbReference type="EMBL" id="FOFV01000010">
    <property type="protein sequence ID" value="SER55746.1"/>
    <property type="molecule type" value="Genomic_DNA"/>
</dbReference>
<dbReference type="Pfam" id="PF18476">
    <property type="entry name" value="PIN_8"/>
    <property type="match status" value="1"/>
</dbReference>
<organism evidence="2 3">
    <name type="scientific">Lentzea albida</name>
    <dbReference type="NCBI Taxonomy" id="65499"/>
    <lineage>
        <taxon>Bacteria</taxon>
        <taxon>Bacillati</taxon>
        <taxon>Actinomycetota</taxon>
        <taxon>Actinomycetes</taxon>
        <taxon>Pseudonocardiales</taxon>
        <taxon>Pseudonocardiaceae</taxon>
        <taxon>Lentzea</taxon>
    </lineage>
</organism>
<sequence length="417" mass="46257">MNGLYDGEFAGYKIASPEELDGALREAVVAVDANVLLDLYRFSPQTSSDLIKTFTSLGDRLVVPHQALREFWRHRQRAQGSPRGATKAATDALAKSGRSMNDCLTTWAKAVGVNNSELAELTGQVNELVNGLQQKLQQVLAHADADRTGDPILEQLEELLRGRVTAPLADDEHVDCVAEANRRIDAEIPPGYKDAGKQEDDSADGGAGDYLVWYQATRYAQEKERDLLIVTRDEKEDWWWRQGAEFIGPRPELSLEYSDLTGRRLFLMRPTDLLARASVLEVDVDQDSSADAGRVAEDEDTAEEPTAEWTLEALSALLDQLDEQAPVQAEALRLATPDRRGRVSREEVYALGDYADDRMLRGFTRPYRRLTASLQARGLIPAGVPQIFVARYPDGVKTSYFSVPDEVPPLLDALARS</sequence>
<proteinExistence type="predicted"/>
<evidence type="ECO:0000259" key="1">
    <source>
        <dbReference type="Pfam" id="PF18476"/>
    </source>
</evidence>
<accession>A0A1H9Q5B2</accession>
<feature type="domain" description="PIN like" evidence="1">
    <location>
        <begin position="28"/>
        <end position="253"/>
    </location>
</feature>
<name>A0A1H9Q5B2_9PSEU</name>
<keyword evidence="3" id="KW-1185">Reference proteome</keyword>
<evidence type="ECO:0000313" key="2">
    <source>
        <dbReference type="EMBL" id="SER55746.1"/>
    </source>
</evidence>
<dbReference type="STRING" id="65499.SAMN04488000_1109"/>
<reference evidence="3" key="1">
    <citation type="submission" date="2016-10" db="EMBL/GenBank/DDBJ databases">
        <authorList>
            <person name="Varghese N."/>
            <person name="Submissions S."/>
        </authorList>
    </citation>
    <scope>NUCLEOTIDE SEQUENCE [LARGE SCALE GENOMIC DNA]</scope>
    <source>
        <strain evidence="3">DSM 44437</strain>
    </source>
</reference>